<sequence length="168" mass="19579">MDGPHGPDKTEAIGRLIHVWAKGNATKIQSIWDLGWGWEAWLQADQAYYLHRVTGMRLGREMCIYKEDDSRRMDLTIWDDSGSLLHYFEFKCKPQRAGTTTFFNGLNDDLDKVQKALRVRAPRARAWVMGVFVNRDTEPLENYSNWDACKVDNVWVLLRTKYNKAPKL</sequence>
<dbReference type="Proteomes" id="UP000028045">
    <property type="component" value="Unassembled WGS sequence"/>
</dbReference>
<dbReference type="AlphaFoldDB" id="A0A084AXM2"/>
<reference evidence="1 2" key="1">
    <citation type="journal article" date="2014" name="BMC Genomics">
        <title>Comparative genome sequencing reveals chemotype-specific gene clusters in the toxigenic black mold Stachybotrys.</title>
        <authorList>
            <person name="Semeiks J."/>
            <person name="Borek D."/>
            <person name="Otwinowski Z."/>
            <person name="Grishin N.V."/>
        </authorList>
    </citation>
    <scope>NUCLEOTIDE SEQUENCE [LARGE SCALE GENOMIC DNA]</scope>
    <source>
        <strain evidence="2">CBS 109288 / IBT 7711</strain>
    </source>
</reference>
<organism evidence="1 2">
    <name type="scientific">Stachybotrys chartarum (strain CBS 109288 / IBT 7711)</name>
    <name type="common">Toxic black mold</name>
    <name type="synonym">Stilbospora chartarum</name>
    <dbReference type="NCBI Taxonomy" id="1280523"/>
    <lineage>
        <taxon>Eukaryota</taxon>
        <taxon>Fungi</taxon>
        <taxon>Dikarya</taxon>
        <taxon>Ascomycota</taxon>
        <taxon>Pezizomycotina</taxon>
        <taxon>Sordariomycetes</taxon>
        <taxon>Hypocreomycetidae</taxon>
        <taxon>Hypocreales</taxon>
        <taxon>Stachybotryaceae</taxon>
        <taxon>Stachybotrys</taxon>
    </lineage>
</organism>
<evidence type="ECO:0000313" key="1">
    <source>
        <dbReference type="EMBL" id="KEY70051.1"/>
    </source>
</evidence>
<evidence type="ECO:0008006" key="3">
    <source>
        <dbReference type="Google" id="ProtNLM"/>
    </source>
</evidence>
<name>A0A084AXM2_STACB</name>
<dbReference type="HOGENOM" id="CLU_1586319_0_0_1"/>
<proteinExistence type="predicted"/>
<keyword evidence="2" id="KW-1185">Reference proteome</keyword>
<gene>
    <name evidence="1" type="ORF">S7711_11560</name>
</gene>
<protein>
    <recommendedName>
        <fullName evidence="3">Fungal-type protein kinase domain-containing protein</fullName>
    </recommendedName>
</protein>
<accession>A0A084AXM2</accession>
<evidence type="ECO:0000313" key="2">
    <source>
        <dbReference type="Proteomes" id="UP000028045"/>
    </source>
</evidence>
<dbReference type="EMBL" id="KL648477">
    <property type="protein sequence ID" value="KEY70051.1"/>
    <property type="molecule type" value="Genomic_DNA"/>
</dbReference>